<protein>
    <submittedName>
        <fullName evidence="2">Uncharacterized protein</fullName>
    </submittedName>
</protein>
<sequence length="628" mass="68829">MRPSDHLFSLPMVLGLILPLFLSTPATAQSTSSRPALVTADDTVAASERQAVLALSRLGLETQRMQFPVTFCNLKGLCLPVGSWTVNLSQADADRVLASNMSFLVPSRYDQMIFEGDTASFITATRTFNKLPLNERIPALPESSDSYREFDRRLLNHLNTHIAPQMQQVMGVAAEARYQEMNAQERGTFLREQARATGMPAEVLEALVSSGYAFGFYLPRLQGSITIRQVERTTFGGVKYIAYETSINAPARTRMLIYRFDGQTFRKALEVDAQASVFSLDGIAQRASAGASVETLFLPGNSDAQQIFDDAFKSSFKDSTLALSARLREHRMFAVSTPVLSARPAAIQLAIGNQEDIRVDHPVTFRRVINNREREIGWGQVYQPGNTCLAQPAEQRTPSYARLVNGRVDEADLAVEHPWTGVFATLGISNHATALDINEQFTGAGDTTFFDLGFSGNLGYLRNNPSLSGLWLNFGLGLGASDDGSDVFSHLESSGAIRFNLGLEKQTHLSSGLYASLGADLGVEAYQYDDVLAFDELQVVTWGITPKAGLGYYFSPNTRILASAGYHYPLSTRAEYKAGGRVDADMQPGLTLGISLAIHLDFAGPYAGLMTRPSDQCNQLRDRNNRSF</sequence>
<evidence type="ECO:0000313" key="2">
    <source>
        <dbReference type="EMBL" id="SFX49605.1"/>
    </source>
</evidence>
<reference evidence="2 3" key="1">
    <citation type="submission" date="2016-11" db="EMBL/GenBank/DDBJ databases">
        <authorList>
            <person name="Jaros S."/>
            <person name="Januszkiewicz K."/>
            <person name="Wedrychowicz H."/>
        </authorList>
    </citation>
    <scope>NUCLEOTIDE SEQUENCE [LARGE SCALE GENOMIC DNA]</scope>
    <source>
        <strain evidence="2 3">DSM 21637</strain>
    </source>
</reference>
<keyword evidence="3" id="KW-1185">Reference proteome</keyword>
<feature type="chain" id="PRO_5013289847" evidence="1">
    <location>
        <begin position="29"/>
        <end position="628"/>
    </location>
</feature>
<feature type="signal peptide" evidence="1">
    <location>
        <begin position="1"/>
        <end position="28"/>
    </location>
</feature>
<dbReference type="AlphaFoldDB" id="A0A1K1XKM4"/>
<evidence type="ECO:0000256" key="1">
    <source>
        <dbReference type="SAM" id="SignalP"/>
    </source>
</evidence>
<keyword evidence="1" id="KW-0732">Signal</keyword>
<organism evidence="2 3">
    <name type="scientific">Marinospirillum alkaliphilum DSM 21637</name>
    <dbReference type="NCBI Taxonomy" id="1122209"/>
    <lineage>
        <taxon>Bacteria</taxon>
        <taxon>Pseudomonadati</taxon>
        <taxon>Pseudomonadota</taxon>
        <taxon>Gammaproteobacteria</taxon>
        <taxon>Oceanospirillales</taxon>
        <taxon>Oceanospirillaceae</taxon>
        <taxon>Marinospirillum</taxon>
    </lineage>
</organism>
<dbReference type="EMBL" id="FPJW01000006">
    <property type="protein sequence ID" value="SFX49605.1"/>
    <property type="molecule type" value="Genomic_DNA"/>
</dbReference>
<evidence type="ECO:0000313" key="3">
    <source>
        <dbReference type="Proteomes" id="UP000182350"/>
    </source>
</evidence>
<name>A0A1K1XKM4_9GAMM</name>
<dbReference type="Proteomes" id="UP000182350">
    <property type="component" value="Unassembled WGS sequence"/>
</dbReference>
<dbReference type="STRING" id="1122209.SAMN02745752_01863"/>
<proteinExistence type="predicted"/>
<gene>
    <name evidence="2" type="ORF">SAMN02745752_01863</name>
</gene>
<accession>A0A1K1XKM4</accession>